<reference evidence="4 5" key="1">
    <citation type="submission" date="2020-08" db="EMBL/GenBank/DDBJ databases">
        <title>Sequencing the genomes of 1000 actinobacteria strains.</title>
        <authorList>
            <person name="Klenk H.-P."/>
        </authorList>
    </citation>
    <scope>NUCLEOTIDE SEQUENCE [LARGE SCALE GENOMIC DNA]</scope>
    <source>
        <strain evidence="4 5">DSM 44786</strain>
    </source>
</reference>
<evidence type="ECO:0000313" key="5">
    <source>
        <dbReference type="Proteomes" id="UP000573327"/>
    </source>
</evidence>
<protein>
    <submittedName>
        <fullName evidence="4">Acyl carrier protein</fullName>
    </submittedName>
</protein>
<dbReference type="SUPFAM" id="SSF47336">
    <property type="entry name" value="ACP-like"/>
    <property type="match status" value="1"/>
</dbReference>
<proteinExistence type="predicted"/>
<evidence type="ECO:0000256" key="2">
    <source>
        <dbReference type="ARBA" id="ARBA00022553"/>
    </source>
</evidence>
<dbReference type="InterPro" id="IPR009081">
    <property type="entry name" value="PP-bd_ACP"/>
</dbReference>
<dbReference type="AlphaFoldDB" id="A0A7W7WFT4"/>
<dbReference type="EMBL" id="JACHJR010000001">
    <property type="protein sequence ID" value="MBB4946107.1"/>
    <property type="molecule type" value="Genomic_DNA"/>
</dbReference>
<gene>
    <name evidence="4" type="ORF">F4556_001642</name>
</gene>
<comment type="caution">
    <text evidence="4">The sequence shown here is derived from an EMBL/GenBank/DDBJ whole genome shotgun (WGS) entry which is preliminary data.</text>
</comment>
<evidence type="ECO:0000259" key="3">
    <source>
        <dbReference type="PROSITE" id="PS50075"/>
    </source>
</evidence>
<feature type="domain" description="Carrier" evidence="3">
    <location>
        <begin position="1"/>
        <end position="78"/>
    </location>
</feature>
<keyword evidence="1" id="KW-0596">Phosphopantetheine</keyword>
<dbReference type="PROSITE" id="PS00012">
    <property type="entry name" value="PHOSPHOPANTETHEINE"/>
    <property type="match status" value="1"/>
</dbReference>
<dbReference type="Proteomes" id="UP000573327">
    <property type="component" value="Unassembled WGS sequence"/>
</dbReference>
<keyword evidence="5" id="KW-1185">Reference proteome</keyword>
<dbReference type="PROSITE" id="PS50075">
    <property type="entry name" value="CARRIER"/>
    <property type="match status" value="1"/>
</dbReference>
<keyword evidence="2" id="KW-0597">Phosphoprotein</keyword>
<name>A0A7W7WFT4_9ACTN</name>
<dbReference type="InterPro" id="IPR006162">
    <property type="entry name" value="Ppantetheine_attach_site"/>
</dbReference>
<evidence type="ECO:0000313" key="4">
    <source>
        <dbReference type="EMBL" id="MBB4946107.1"/>
    </source>
</evidence>
<organism evidence="4 5">
    <name type="scientific">Kitasatospora gansuensis</name>
    <dbReference type="NCBI Taxonomy" id="258050"/>
    <lineage>
        <taxon>Bacteria</taxon>
        <taxon>Bacillati</taxon>
        <taxon>Actinomycetota</taxon>
        <taxon>Actinomycetes</taxon>
        <taxon>Kitasatosporales</taxon>
        <taxon>Streptomycetaceae</taxon>
        <taxon>Kitasatospora</taxon>
    </lineage>
</organism>
<dbReference type="InterPro" id="IPR036736">
    <property type="entry name" value="ACP-like_sf"/>
</dbReference>
<accession>A0A7W7WFT4</accession>
<dbReference type="RefSeq" id="WP_184912927.1">
    <property type="nucleotide sequence ID" value="NZ_JACHJR010000001.1"/>
</dbReference>
<sequence length="82" mass="9273">MWDKKFENTIRRHLPYLEAGDELRPDVSLRELGLDSMGTVDLLASLEETYGVEFIHDFLNSETFSTAETLWDAISKLGAPAV</sequence>
<evidence type="ECO:0000256" key="1">
    <source>
        <dbReference type="ARBA" id="ARBA00022450"/>
    </source>
</evidence>
<dbReference type="Gene3D" id="1.10.1200.10">
    <property type="entry name" value="ACP-like"/>
    <property type="match status" value="1"/>
</dbReference>
<dbReference type="Pfam" id="PF00550">
    <property type="entry name" value="PP-binding"/>
    <property type="match status" value="1"/>
</dbReference>